<dbReference type="RefSeq" id="WP_119053505.1">
    <property type="nucleotide sequence ID" value="NZ_CP032157.1"/>
</dbReference>
<proteinExistence type="predicted"/>
<organism evidence="1 2">
    <name type="scientific">Paraflavitalea soli</name>
    <dbReference type="NCBI Taxonomy" id="2315862"/>
    <lineage>
        <taxon>Bacteria</taxon>
        <taxon>Pseudomonadati</taxon>
        <taxon>Bacteroidota</taxon>
        <taxon>Chitinophagia</taxon>
        <taxon>Chitinophagales</taxon>
        <taxon>Chitinophagaceae</taxon>
        <taxon>Paraflavitalea</taxon>
    </lineage>
</organism>
<keyword evidence="2" id="KW-1185">Reference proteome</keyword>
<reference evidence="1 2" key="1">
    <citation type="submission" date="2018-09" db="EMBL/GenBank/DDBJ databases">
        <title>Genome sequencing of strain 6GH32-13.</title>
        <authorList>
            <person name="Weon H.-Y."/>
            <person name="Heo J."/>
            <person name="Kwon S.-W."/>
        </authorList>
    </citation>
    <scope>NUCLEOTIDE SEQUENCE [LARGE SCALE GENOMIC DNA]</scope>
    <source>
        <strain evidence="1 2">5GH32-13</strain>
    </source>
</reference>
<sequence length="290" mass="32215">MYTHQAKGQGCSDAGFCTINALMPQGPETVETKQYNQVKFGLSNGKADHDITIWSFYMEYSRSINKQFSIDTKLTGLSQNGSLTSAAGLSDIYLNANYTGISNAFFTTGIKLPLTDGNKKKNGASLPMDYQSSLGTTDLILGIGYRIKKAELVIAWQQPLTQNNNAFLSTDHPGDPAFTQFQSTNKYVRKGDVLLRVSYPLILNEKWKLTPGILPIYHLSEDEFTDASGKENTIAGSQGLTFNGNLFLDYSINKSSLVQLSFGTPFIARDVRPDGLTRKYVVTLEYRYRF</sequence>
<name>A0A3B7MSZ4_9BACT</name>
<protein>
    <submittedName>
        <fullName evidence="1">Uncharacterized protein</fullName>
    </submittedName>
</protein>
<gene>
    <name evidence="1" type="ORF">D3H65_28225</name>
</gene>
<dbReference type="AlphaFoldDB" id="A0A3B7MSZ4"/>
<dbReference type="KEGG" id="pseg:D3H65_28225"/>
<evidence type="ECO:0000313" key="1">
    <source>
        <dbReference type="EMBL" id="AXY77632.1"/>
    </source>
</evidence>
<dbReference type="EMBL" id="CP032157">
    <property type="protein sequence ID" value="AXY77632.1"/>
    <property type="molecule type" value="Genomic_DNA"/>
</dbReference>
<accession>A0A3B7MSZ4</accession>
<dbReference type="OrthoDB" id="1119914at2"/>
<dbReference type="Proteomes" id="UP000263900">
    <property type="component" value="Chromosome"/>
</dbReference>
<evidence type="ECO:0000313" key="2">
    <source>
        <dbReference type="Proteomes" id="UP000263900"/>
    </source>
</evidence>